<organism evidence="2 3">
    <name type="scientific">Vogesella alkaliphila</name>
    <dbReference type="NCBI Taxonomy" id="1193621"/>
    <lineage>
        <taxon>Bacteria</taxon>
        <taxon>Pseudomonadati</taxon>
        <taxon>Pseudomonadota</taxon>
        <taxon>Betaproteobacteria</taxon>
        <taxon>Neisseriales</taxon>
        <taxon>Chromobacteriaceae</taxon>
        <taxon>Vogesella</taxon>
    </lineage>
</organism>
<dbReference type="RefSeq" id="WP_189372927.1">
    <property type="nucleotide sequence ID" value="NZ_BMYW01000002.1"/>
</dbReference>
<evidence type="ECO:0000313" key="3">
    <source>
        <dbReference type="Proteomes" id="UP000600877"/>
    </source>
</evidence>
<dbReference type="EMBL" id="BMYW01000002">
    <property type="protein sequence ID" value="GGX83272.1"/>
    <property type="molecule type" value="Genomic_DNA"/>
</dbReference>
<proteinExistence type="predicted"/>
<feature type="chain" id="PRO_5046808399" description="DUF1615 domain-containing protein" evidence="1">
    <location>
        <begin position="24"/>
        <end position="407"/>
    </location>
</feature>
<dbReference type="PROSITE" id="PS51257">
    <property type="entry name" value="PROKAR_LIPOPROTEIN"/>
    <property type="match status" value="1"/>
</dbReference>
<dbReference type="Proteomes" id="UP000600877">
    <property type="component" value="Unassembled WGS sequence"/>
</dbReference>
<evidence type="ECO:0000313" key="2">
    <source>
        <dbReference type="EMBL" id="GGX83272.1"/>
    </source>
</evidence>
<keyword evidence="1" id="KW-0732">Signal</keyword>
<sequence>MRSLFFPVALLSLLGGCASHTPAPVATPFPLASQQDGLAEPAPTPAPIASAPVLTPSAPVSVAPPKKASLPPAQLLDRLLPDYVKPRSGWRDDIVNAFAALQLPPTAENFCAAIAVIEQESTFQADPVVPGLPAIVWNKIGEKVAGYHIPLPLVKAALLKPSPTGESYKSRIDGLRTEREMNDLFEDMAAEAGKLNLPVGMKNPINTVGSMQVSVAFAQGHVRAWPYPYRYQGSLRNEAFSRRGGIYFGVANLLHYPAGYRDMIYRFADFNAGRYSSRNAAFQLAVAQLSGRKLAPDGDLLRYRDGLPSGEASSTERALYRMSQQLGLSDSAILRDLKQEKNSGFSQSVLYQKVMALADQQQGRKVAREAFPQIRLNSPKITRKLTTEWFARRVGWRYDNCLKRSPQ</sequence>
<comment type="caution">
    <text evidence="2">The sequence shown here is derived from an EMBL/GenBank/DDBJ whole genome shotgun (WGS) entry which is preliminary data.</text>
</comment>
<keyword evidence="3" id="KW-1185">Reference proteome</keyword>
<accession>A0ABQ2YG47</accession>
<protein>
    <recommendedName>
        <fullName evidence="4">DUF1615 domain-containing protein</fullName>
    </recommendedName>
</protein>
<dbReference type="Pfam" id="PF07759">
    <property type="entry name" value="DUF1615"/>
    <property type="match status" value="1"/>
</dbReference>
<dbReference type="InterPro" id="IPR011673">
    <property type="entry name" value="DUF1615"/>
</dbReference>
<feature type="signal peptide" evidence="1">
    <location>
        <begin position="1"/>
        <end position="23"/>
    </location>
</feature>
<evidence type="ECO:0000256" key="1">
    <source>
        <dbReference type="SAM" id="SignalP"/>
    </source>
</evidence>
<gene>
    <name evidence="2" type="ORF">GCM10011290_08630</name>
</gene>
<name>A0ABQ2YG47_9NEIS</name>
<reference evidence="3" key="1">
    <citation type="journal article" date="2019" name="Int. J. Syst. Evol. Microbiol.">
        <title>The Global Catalogue of Microorganisms (GCM) 10K type strain sequencing project: providing services to taxonomists for standard genome sequencing and annotation.</title>
        <authorList>
            <consortium name="The Broad Institute Genomics Platform"/>
            <consortium name="The Broad Institute Genome Sequencing Center for Infectious Disease"/>
            <person name="Wu L."/>
            <person name="Ma J."/>
        </authorList>
    </citation>
    <scope>NUCLEOTIDE SEQUENCE [LARGE SCALE GENOMIC DNA]</scope>
    <source>
        <strain evidence="3">KCTC 32041</strain>
    </source>
</reference>
<evidence type="ECO:0008006" key="4">
    <source>
        <dbReference type="Google" id="ProtNLM"/>
    </source>
</evidence>